<dbReference type="EMBL" id="FUYG01000007">
    <property type="protein sequence ID" value="SKA99303.1"/>
    <property type="molecule type" value="Genomic_DNA"/>
</dbReference>
<organism evidence="2 3">
    <name type="scientific">Agreia bicolorata</name>
    <dbReference type="NCBI Taxonomy" id="110935"/>
    <lineage>
        <taxon>Bacteria</taxon>
        <taxon>Bacillati</taxon>
        <taxon>Actinomycetota</taxon>
        <taxon>Actinomycetes</taxon>
        <taxon>Micrococcales</taxon>
        <taxon>Microbacteriaceae</taxon>
        <taxon>Agreia</taxon>
    </lineage>
</organism>
<evidence type="ECO:0000313" key="2">
    <source>
        <dbReference type="EMBL" id="SKA99303.1"/>
    </source>
</evidence>
<evidence type="ECO:0000313" key="3">
    <source>
        <dbReference type="Proteomes" id="UP000189735"/>
    </source>
</evidence>
<dbReference type="RefSeq" id="WP_078714883.1">
    <property type="nucleotide sequence ID" value="NZ_FUYG01000007.1"/>
</dbReference>
<keyword evidence="1" id="KW-0812">Transmembrane</keyword>
<proteinExistence type="predicted"/>
<evidence type="ECO:0000256" key="1">
    <source>
        <dbReference type="SAM" id="Phobius"/>
    </source>
</evidence>
<gene>
    <name evidence="2" type="ORF">SAMN06295879_2759</name>
</gene>
<dbReference type="AlphaFoldDB" id="A0A1T4YC86"/>
<keyword evidence="1" id="KW-0472">Membrane</keyword>
<keyword evidence="1" id="KW-1133">Transmembrane helix</keyword>
<accession>A0A1T4YC86</accession>
<name>A0A1T4YC86_9MICO</name>
<dbReference type="Proteomes" id="UP000189735">
    <property type="component" value="Unassembled WGS sequence"/>
</dbReference>
<sequence>MTSRIRVTRRGAISALTVVAALVATVVVYGITPHGDDINAPFTVRGNIGDVLTGRTLTGSVTSVRLASSIDATAADSDWTGETTGTWVVVEADIAARFEPSSLYRPTLTIGDTTYYATERLSLVTLDDGSVRPGISSAGVILFEVANDELQSADAAKAEIGINSSFQSILDSRLVTEVDLTSLPVEANLAVSRPEERVL</sequence>
<feature type="transmembrane region" description="Helical" evidence="1">
    <location>
        <begin position="12"/>
        <end position="31"/>
    </location>
</feature>
<reference evidence="3" key="1">
    <citation type="submission" date="2017-02" db="EMBL/GenBank/DDBJ databases">
        <authorList>
            <person name="Varghese N."/>
            <person name="Submissions S."/>
        </authorList>
    </citation>
    <scope>NUCLEOTIDE SEQUENCE [LARGE SCALE GENOMIC DNA]</scope>
    <source>
        <strain evidence="3">VKM Ac-2052</strain>
    </source>
</reference>
<protein>
    <submittedName>
        <fullName evidence="2">Uncharacterized protein</fullName>
    </submittedName>
</protein>